<organism evidence="2 3">
    <name type="scientific">Mycolicibacterium cosmeticum</name>
    <dbReference type="NCBI Taxonomy" id="258533"/>
    <lineage>
        <taxon>Bacteria</taxon>
        <taxon>Bacillati</taxon>
        <taxon>Actinomycetota</taxon>
        <taxon>Actinomycetes</taxon>
        <taxon>Mycobacteriales</taxon>
        <taxon>Mycobacteriaceae</taxon>
        <taxon>Mycolicibacterium</taxon>
    </lineage>
</organism>
<dbReference type="AlphaFoldDB" id="W9AI86"/>
<accession>W9AI86</accession>
<keyword evidence="3" id="KW-1185">Reference proteome</keyword>
<evidence type="ECO:0000259" key="1">
    <source>
        <dbReference type="Pfam" id="PF12728"/>
    </source>
</evidence>
<evidence type="ECO:0000313" key="2">
    <source>
        <dbReference type="EMBL" id="CDO05444.1"/>
    </source>
</evidence>
<gene>
    <name evidence="2" type="ORF">BN977_00213</name>
</gene>
<reference evidence="2" key="2">
    <citation type="submission" date="2014-03" db="EMBL/GenBank/DDBJ databases">
        <authorList>
            <person name="Urmite Genomes"/>
        </authorList>
    </citation>
    <scope>NUCLEOTIDE SEQUENCE</scope>
    <source>
        <strain evidence="2">DSM 44829</strain>
    </source>
</reference>
<feature type="domain" description="Helix-turn-helix" evidence="1">
    <location>
        <begin position="5"/>
        <end position="46"/>
    </location>
</feature>
<name>W9AI86_MYCCO</name>
<evidence type="ECO:0000313" key="3">
    <source>
        <dbReference type="Proteomes" id="UP000028870"/>
    </source>
</evidence>
<dbReference type="Proteomes" id="UP000028870">
    <property type="component" value="Unassembled WGS sequence"/>
</dbReference>
<protein>
    <submittedName>
        <fullName evidence="2">Helix-turn-helix domain protein</fullName>
    </submittedName>
</protein>
<comment type="caution">
    <text evidence="2">The sequence shown here is derived from an EMBL/GenBank/DDBJ whole genome shotgun (WGS) entry which is preliminary data.</text>
</comment>
<reference evidence="2" key="1">
    <citation type="submission" date="2014-03" db="EMBL/GenBank/DDBJ databases">
        <title>Draft Genome Sequence of Mycobacterium cosmeticum DSM 44829.</title>
        <authorList>
            <person name="Croce O."/>
            <person name="Robert C."/>
            <person name="Raoult D."/>
            <person name="Drancourt M."/>
        </authorList>
    </citation>
    <scope>NUCLEOTIDE SEQUENCE [LARGE SCALE GENOMIC DNA]</scope>
    <source>
        <strain evidence="2">DSM 44829</strain>
    </source>
</reference>
<dbReference type="EMBL" id="CCBB010000001">
    <property type="protein sequence ID" value="CDO05444.1"/>
    <property type="molecule type" value="Genomic_DNA"/>
</dbReference>
<proteinExistence type="predicted"/>
<dbReference type="STRING" id="258533.BN977_00213"/>
<sequence>MASAEKVLGIGTTLLYALVNRGELTRVKIGRRSFITRKSLDDYLDRLIAPASAAE</sequence>
<dbReference type="RefSeq" id="WP_165576274.1">
    <property type="nucleotide sequence ID" value="NZ_CCBB010000001.1"/>
</dbReference>
<dbReference type="Pfam" id="PF12728">
    <property type="entry name" value="HTH_17"/>
    <property type="match status" value="1"/>
</dbReference>
<dbReference type="InterPro" id="IPR041657">
    <property type="entry name" value="HTH_17"/>
</dbReference>